<evidence type="ECO:0000256" key="1">
    <source>
        <dbReference type="SAM" id="SignalP"/>
    </source>
</evidence>
<dbReference type="PANTHER" id="PTHR36195">
    <property type="entry name" value="DOMAIN PROTEIN, PUTATIVE (AFU_ORTHOLOGUE AFUA_5G01990)-RELATED-RELATED"/>
    <property type="match status" value="1"/>
</dbReference>
<accession>A0A6G1JWF5</accession>
<protein>
    <submittedName>
        <fullName evidence="2">Uncharacterized protein</fullName>
    </submittedName>
</protein>
<dbReference type="EMBL" id="MU005781">
    <property type="protein sequence ID" value="KAF2704663.1"/>
    <property type="molecule type" value="Genomic_DNA"/>
</dbReference>
<reference evidence="2" key="1">
    <citation type="journal article" date="2020" name="Stud. Mycol.">
        <title>101 Dothideomycetes genomes: a test case for predicting lifestyles and emergence of pathogens.</title>
        <authorList>
            <person name="Haridas S."/>
            <person name="Albert R."/>
            <person name="Binder M."/>
            <person name="Bloem J."/>
            <person name="Labutti K."/>
            <person name="Salamov A."/>
            <person name="Andreopoulos B."/>
            <person name="Baker S."/>
            <person name="Barry K."/>
            <person name="Bills G."/>
            <person name="Bluhm B."/>
            <person name="Cannon C."/>
            <person name="Castanera R."/>
            <person name="Culley D."/>
            <person name="Daum C."/>
            <person name="Ezra D."/>
            <person name="Gonzalez J."/>
            <person name="Henrissat B."/>
            <person name="Kuo A."/>
            <person name="Liang C."/>
            <person name="Lipzen A."/>
            <person name="Lutzoni F."/>
            <person name="Magnuson J."/>
            <person name="Mondo S."/>
            <person name="Nolan M."/>
            <person name="Ohm R."/>
            <person name="Pangilinan J."/>
            <person name="Park H.-J."/>
            <person name="Ramirez L."/>
            <person name="Alfaro M."/>
            <person name="Sun H."/>
            <person name="Tritt A."/>
            <person name="Yoshinaga Y."/>
            <person name="Zwiers L.-H."/>
            <person name="Turgeon B."/>
            <person name="Goodwin S."/>
            <person name="Spatafora J."/>
            <person name="Crous P."/>
            <person name="Grigoriev I."/>
        </authorList>
    </citation>
    <scope>NUCLEOTIDE SEQUENCE</scope>
    <source>
        <strain evidence="2">CBS 279.74</strain>
    </source>
</reference>
<dbReference type="Proteomes" id="UP000799428">
    <property type="component" value="Unassembled WGS sequence"/>
</dbReference>
<keyword evidence="1" id="KW-0732">Signal</keyword>
<proteinExistence type="predicted"/>
<dbReference type="Pfam" id="PF04681">
    <property type="entry name" value="Bys1"/>
    <property type="match status" value="1"/>
</dbReference>
<name>A0A6G1JWF5_9PLEO</name>
<gene>
    <name evidence="2" type="ORF">K504DRAFT_460936</name>
</gene>
<keyword evidence="3" id="KW-1185">Reference proteome</keyword>
<dbReference type="InterPro" id="IPR006771">
    <property type="entry name" value="CetA-like"/>
</dbReference>
<evidence type="ECO:0000313" key="2">
    <source>
        <dbReference type="EMBL" id="KAF2704663.1"/>
    </source>
</evidence>
<dbReference type="OrthoDB" id="5144514at2759"/>
<feature type="signal peptide" evidence="1">
    <location>
        <begin position="1"/>
        <end position="21"/>
    </location>
</feature>
<evidence type="ECO:0000313" key="3">
    <source>
        <dbReference type="Proteomes" id="UP000799428"/>
    </source>
</evidence>
<dbReference type="AlphaFoldDB" id="A0A6G1JWF5"/>
<sequence>MFSRTFFSAVALESLIASAMAGNAILNNHCSYGVHVLSTLDNSQTFVPPGGNFVQGMAGGAGKSLKIARDPADFWAHGITQLEYTVTDTLWYDISYIDCVQGVNADDLSRCPGAEAGVMIEANGGQCAVGETAANAKQPNQAYYVWNDDWATKSCQAGQSAGDVTMTICTGSGLKKRVAGRIEY</sequence>
<feature type="chain" id="PRO_5026337701" evidence="1">
    <location>
        <begin position="22"/>
        <end position="184"/>
    </location>
</feature>
<organism evidence="2 3">
    <name type="scientific">Pleomassaria siparia CBS 279.74</name>
    <dbReference type="NCBI Taxonomy" id="1314801"/>
    <lineage>
        <taxon>Eukaryota</taxon>
        <taxon>Fungi</taxon>
        <taxon>Dikarya</taxon>
        <taxon>Ascomycota</taxon>
        <taxon>Pezizomycotina</taxon>
        <taxon>Dothideomycetes</taxon>
        <taxon>Pleosporomycetidae</taxon>
        <taxon>Pleosporales</taxon>
        <taxon>Pleomassariaceae</taxon>
        <taxon>Pleomassaria</taxon>
    </lineage>
</organism>